<dbReference type="AlphaFoldDB" id="A0A9P1HEF6"/>
<reference evidence="4" key="1">
    <citation type="submission" date="2022-11" db="EMBL/GenBank/DDBJ databases">
        <authorList>
            <person name="Scott C."/>
            <person name="Bruce N."/>
        </authorList>
    </citation>
    <scope>NUCLEOTIDE SEQUENCE</scope>
</reference>
<dbReference type="OrthoDB" id="95118at2759"/>
<name>A0A9P1HEF6_9PEZI</name>
<keyword evidence="2" id="KW-0326">Glycosidase</keyword>
<comment type="caution">
    <text evidence="4">The sequence shown here is derived from an EMBL/GenBank/DDBJ whole genome shotgun (WGS) entry which is preliminary data.</text>
</comment>
<dbReference type="GO" id="GO:0008810">
    <property type="term" value="F:cellulase activity"/>
    <property type="evidence" value="ECO:0007669"/>
    <property type="project" value="InterPro"/>
</dbReference>
<proteinExistence type="inferred from homology"/>
<dbReference type="Gene3D" id="2.60.120.180">
    <property type="match status" value="1"/>
</dbReference>
<dbReference type="PANTHER" id="PTHR34002">
    <property type="entry name" value="BLR1656 PROTEIN"/>
    <property type="match status" value="1"/>
</dbReference>
<dbReference type="InterPro" id="IPR013319">
    <property type="entry name" value="GH11/12"/>
</dbReference>
<feature type="chain" id="PRO_5040155286" evidence="3">
    <location>
        <begin position="18"/>
        <end position="246"/>
    </location>
</feature>
<organism evidence="4 5">
    <name type="scientific">Parascedosporium putredinis</name>
    <dbReference type="NCBI Taxonomy" id="1442378"/>
    <lineage>
        <taxon>Eukaryota</taxon>
        <taxon>Fungi</taxon>
        <taxon>Dikarya</taxon>
        <taxon>Ascomycota</taxon>
        <taxon>Pezizomycotina</taxon>
        <taxon>Sordariomycetes</taxon>
        <taxon>Hypocreomycetidae</taxon>
        <taxon>Microascales</taxon>
        <taxon>Microascaceae</taxon>
        <taxon>Parascedosporium</taxon>
    </lineage>
</organism>
<dbReference type="SUPFAM" id="SSF49899">
    <property type="entry name" value="Concanavalin A-like lectins/glucanases"/>
    <property type="match status" value="1"/>
</dbReference>
<keyword evidence="5" id="KW-1185">Reference proteome</keyword>
<dbReference type="InterPro" id="IPR002594">
    <property type="entry name" value="GH12"/>
</dbReference>
<dbReference type="GO" id="GO:0000272">
    <property type="term" value="P:polysaccharide catabolic process"/>
    <property type="evidence" value="ECO:0007669"/>
    <property type="project" value="UniProtKB-KW"/>
</dbReference>
<evidence type="ECO:0000256" key="3">
    <source>
        <dbReference type="SAM" id="SignalP"/>
    </source>
</evidence>
<keyword evidence="3" id="KW-0732">Signal</keyword>
<keyword evidence="2" id="KW-0378">Hydrolase</keyword>
<feature type="signal peptide" evidence="3">
    <location>
        <begin position="1"/>
        <end position="17"/>
    </location>
</feature>
<evidence type="ECO:0000256" key="1">
    <source>
        <dbReference type="ARBA" id="ARBA00005519"/>
    </source>
</evidence>
<accession>A0A9P1HEF6</accession>
<dbReference type="PANTHER" id="PTHR34002:SF9">
    <property type="entry name" value="XYLOGLUCAN-SPECIFIC ENDO-BETA-1,4-GLUCANASE A"/>
    <property type="match status" value="1"/>
</dbReference>
<keyword evidence="2" id="KW-0119">Carbohydrate metabolism</keyword>
<evidence type="ECO:0000313" key="4">
    <source>
        <dbReference type="EMBL" id="CAI4220265.1"/>
    </source>
</evidence>
<dbReference type="EMBL" id="CALLCH030000021">
    <property type="protein sequence ID" value="CAI4220265.1"/>
    <property type="molecule type" value="Genomic_DNA"/>
</dbReference>
<evidence type="ECO:0000313" key="5">
    <source>
        <dbReference type="Proteomes" id="UP000838763"/>
    </source>
</evidence>
<gene>
    <name evidence="4" type="ORF">PPNO1_LOCUS9805</name>
</gene>
<dbReference type="Pfam" id="PF01670">
    <property type="entry name" value="Glyco_hydro_12"/>
    <property type="match status" value="1"/>
</dbReference>
<keyword evidence="2" id="KW-0624">Polysaccharide degradation</keyword>
<sequence length="246" mass="25650">MKFGGIIAAIFAVSAAATPTPTVNKRATTWCDAWGSQVTGGYTIYHNNWGAAQATSGSQCTTLESVNSGSVVWSTSWTWAGGSSSVKSYSNVALVDVNKKLSAISSVPSTWSWIYTGSNIVANVAYDLWLAPSVGANDSYEIMIWLAALGGAGPISSTGSPVDSPTIAGSQWKVYTGNNGSVKVISFVATSSITNFNGDLNQFLTYLTTKQGVSSSLYATKLQAGTEPFTGSNAVLKTSAYRISVS</sequence>
<comment type="similarity">
    <text evidence="1 2">Belongs to the glycosyl hydrolase 12 (cellulase H) family.</text>
</comment>
<evidence type="ECO:0000256" key="2">
    <source>
        <dbReference type="RuleBase" id="RU361163"/>
    </source>
</evidence>
<protein>
    <submittedName>
        <fullName evidence="4">Uncharacterized protein</fullName>
    </submittedName>
</protein>
<dbReference type="InterPro" id="IPR013320">
    <property type="entry name" value="ConA-like_dom_sf"/>
</dbReference>
<dbReference type="Proteomes" id="UP000838763">
    <property type="component" value="Unassembled WGS sequence"/>
</dbReference>